<name>R4WQJ9_9BURK</name>
<evidence type="ECO:0000256" key="2">
    <source>
        <dbReference type="ARBA" id="ARBA00008883"/>
    </source>
</evidence>
<keyword evidence="10 15" id="KW-1133">Transmembrane helix</keyword>
<dbReference type="NCBIfam" id="TIGR01007">
    <property type="entry name" value="eps_fam"/>
    <property type="match status" value="1"/>
</dbReference>
<evidence type="ECO:0000256" key="3">
    <source>
        <dbReference type="ARBA" id="ARBA00022475"/>
    </source>
</evidence>
<proteinExistence type="inferred from homology"/>
<feature type="domain" description="Tyrosine-protein kinase G-rich" evidence="18">
    <location>
        <begin position="400"/>
        <end position="475"/>
    </location>
</feature>
<keyword evidence="6 15" id="KW-0812">Transmembrane</keyword>
<keyword evidence="3" id="KW-1003">Cell membrane</keyword>
<dbReference type="GO" id="GO:0004713">
    <property type="term" value="F:protein tyrosine kinase activity"/>
    <property type="evidence" value="ECO:0007669"/>
    <property type="project" value="UniProtKB-KW"/>
</dbReference>
<evidence type="ECO:0000256" key="4">
    <source>
        <dbReference type="ARBA" id="ARBA00022519"/>
    </source>
</evidence>
<dbReference type="KEGG" id="buo:BRPE64_ACDS14310"/>
<dbReference type="STRING" id="758793.BRPE64_ACDS14310"/>
<dbReference type="InterPro" id="IPR003856">
    <property type="entry name" value="LPS_length_determ_N"/>
</dbReference>
<reference evidence="19 20" key="2">
    <citation type="journal article" date="2018" name="Int. J. Syst. Evol. Microbiol.">
        <title>Burkholderia insecticola sp. nov., a gut symbiotic bacterium of the bean bug Riptortus pedestris.</title>
        <authorList>
            <person name="Takeshita K."/>
            <person name="Tamaki H."/>
            <person name="Ohbayashi T."/>
            <person name="Meng X.-Y."/>
            <person name="Sone T."/>
            <person name="Mitani Y."/>
            <person name="Peeters C."/>
            <person name="Kikuchi Y."/>
            <person name="Vandamme P."/>
        </authorList>
    </citation>
    <scope>NUCLEOTIDE SEQUENCE [LARGE SCALE GENOMIC DNA]</scope>
    <source>
        <strain evidence="19">RPE64</strain>
    </source>
</reference>
<keyword evidence="8 19" id="KW-0418">Kinase</keyword>
<evidence type="ECO:0000256" key="11">
    <source>
        <dbReference type="ARBA" id="ARBA00023136"/>
    </source>
</evidence>
<evidence type="ECO:0000259" key="16">
    <source>
        <dbReference type="Pfam" id="PF02706"/>
    </source>
</evidence>
<dbReference type="AlphaFoldDB" id="R4WQJ9"/>
<keyword evidence="11 15" id="KW-0472">Membrane</keyword>
<evidence type="ECO:0000256" key="15">
    <source>
        <dbReference type="SAM" id="Phobius"/>
    </source>
</evidence>
<evidence type="ECO:0000256" key="1">
    <source>
        <dbReference type="ARBA" id="ARBA00004429"/>
    </source>
</evidence>
<dbReference type="Pfam" id="PF13614">
    <property type="entry name" value="AAA_31"/>
    <property type="match status" value="1"/>
</dbReference>
<dbReference type="Proteomes" id="UP000013966">
    <property type="component" value="Chromosome 1"/>
</dbReference>
<accession>R4WQJ9</accession>
<evidence type="ECO:0000256" key="8">
    <source>
        <dbReference type="ARBA" id="ARBA00022777"/>
    </source>
</evidence>
<dbReference type="PATRIC" id="fig|758793.3.peg.1435"/>
<dbReference type="PANTHER" id="PTHR32309:SF32">
    <property type="entry name" value="TYROSINE-PROTEIN KINASE ETK-RELATED"/>
    <property type="match status" value="1"/>
</dbReference>
<dbReference type="EMBL" id="AP013058">
    <property type="protein sequence ID" value="BAN23185.1"/>
    <property type="molecule type" value="Genomic_DNA"/>
</dbReference>
<dbReference type="Pfam" id="PF02706">
    <property type="entry name" value="Wzz"/>
    <property type="match status" value="1"/>
</dbReference>
<dbReference type="InterPro" id="IPR005702">
    <property type="entry name" value="Wzc-like_C"/>
</dbReference>
<evidence type="ECO:0000256" key="9">
    <source>
        <dbReference type="ARBA" id="ARBA00022840"/>
    </source>
</evidence>
<feature type="coiled-coil region" evidence="14">
    <location>
        <begin position="287"/>
        <end position="365"/>
    </location>
</feature>
<reference evidence="19 20" key="1">
    <citation type="journal article" date="2013" name="Genome Announc.">
        <title>Complete Genome Sequence of Burkholderia sp. Strain RPE64, Bacterial Symbiont of the Bean Bug Riptortus pedestris.</title>
        <authorList>
            <person name="Shibata T.F."/>
            <person name="Maeda T."/>
            <person name="Nikoh N."/>
            <person name="Yamaguchi K."/>
            <person name="Oshima K."/>
            <person name="Hattori M."/>
            <person name="Nishiyama T."/>
            <person name="Hasebe M."/>
            <person name="Fukatsu T."/>
            <person name="Kikuchi Y."/>
            <person name="Shigenobu S."/>
        </authorList>
    </citation>
    <scope>NUCLEOTIDE SEQUENCE [LARGE SCALE GENOMIC DNA]</scope>
</reference>
<evidence type="ECO:0000256" key="10">
    <source>
        <dbReference type="ARBA" id="ARBA00022989"/>
    </source>
</evidence>
<dbReference type="GO" id="GO:0005886">
    <property type="term" value="C:plasma membrane"/>
    <property type="evidence" value="ECO:0007669"/>
    <property type="project" value="UniProtKB-SubCell"/>
</dbReference>
<dbReference type="SUPFAM" id="SSF52540">
    <property type="entry name" value="P-loop containing nucleoside triphosphate hydrolases"/>
    <property type="match status" value="1"/>
</dbReference>
<feature type="transmembrane region" description="Helical" evidence="15">
    <location>
        <begin position="457"/>
        <end position="479"/>
    </location>
</feature>
<comment type="similarity">
    <text evidence="2">Belongs to the etk/wzc family.</text>
</comment>
<dbReference type="GO" id="GO:0005524">
    <property type="term" value="F:ATP binding"/>
    <property type="evidence" value="ECO:0007669"/>
    <property type="project" value="UniProtKB-KW"/>
</dbReference>
<dbReference type="InterPro" id="IPR025669">
    <property type="entry name" value="AAA_dom"/>
</dbReference>
<dbReference type="SUPFAM" id="SSF57997">
    <property type="entry name" value="Tropomyosin"/>
    <property type="match status" value="1"/>
</dbReference>
<evidence type="ECO:0000256" key="5">
    <source>
        <dbReference type="ARBA" id="ARBA00022679"/>
    </source>
</evidence>
<dbReference type="RefSeq" id="WP_016345339.1">
    <property type="nucleotide sequence ID" value="NC_021287.1"/>
</dbReference>
<evidence type="ECO:0000256" key="12">
    <source>
        <dbReference type="ARBA" id="ARBA00023137"/>
    </source>
</evidence>
<dbReference type="Pfam" id="PF13807">
    <property type="entry name" value="GNVR"/>
    <property type="match status" value="1"/>
</dbReference>
<feature type="domain" description="Polysaccharide chain length determinant N-terminal" evidence="16">
    <location>
        <begin position="21"/>
        <end position="107"/>
    </location>
</feature>
<feature type="domain" description="AAA" evidence="17">
    <location>
        <begin position="619"/>
        <end position="779"/>
    </location>
</feature>
<evidence type="ECO:0000259" key="17">
    <source>
        <dbReference type="Pfam" id="PF13614"/>
    </source>
</evidence>
<evidence type="ECO:0000259" key="18">
    <source>
        <dbReference type="Pfam" id="PF13807"/>
    </source>
</evidence>
<dbReference type="Pfam" id="PF23607">
    <property type="entry name" value="WZC_N"/>
    <property type="match status" value="1"/>
</dbReference>
<keyword evidence="20" id="KW-1185">Reference proteome</keyword>
<protein>
    <submittedName>
        <fullName evidence="19">Exopolysaccharide tyrosine-protein kinase putative</fullName>
    </submittedName>
</protein>
<organism evidence="19 20">
    <name type="scientific">Caballeronia insecticola</name>
    <dbReference type="NCBI Taxonomy" id="758793"/>
    <lineage>
        <taxon>Bacteria</taxon>
        <taxon>Pseudomonadati</taxon>
        <taxon>Pseudomonadota</taxon>
        <taxon>Betaproteobacteria</taxon>
        <taxon>Burkholderiales</taxon>
        <taxon>Burkholderiaceae</taxon>
        <taxon>Caballeronia</taxon>
    </lineage>
</organism>
<evidence type="ECO:0000256" key="14">
    <source>
        <dbReference type="SAM" id="Coils"/>
    </source>
</evidence>
<evidence type="ECO:0000256" key="7">
    <source>
        <dbReference type="ARBA" id="ARBA00022741"/>
    </source>
</evidence>
<dbReference type="CDD" id="cd05387">
    <property type="entry name" value="BY-kinase"/>
    <property type="match status" value="1"/>
</dbReference>
<keyword evidence="5" id="KW-0808">Transferase</keyword>
<dbReference type="OrthoDB" id="9808257at2"/>
<evidence type="ECO:0000313" key="19">
    <source>
        <dbReference type="EMBL" id="BAN23185.1"/>
    </source>
</evidence>
<keyword evidence="12" id="KW-0829">Tyrosine-protein kinase</keyword>
<evidence type="ECO:0000256" key="13">
    <source>
        <dbReference type="ARBA" id="ARBA00053015"/>
    </source>
</evidence>
<feature type="transmembrane region" description="Helical" evidence="15">
    <location>
        <begin position="33"/>
        <end position="51"/>
    </location>
</feature>
<gene>
    <name evidence="19" type="ORF">BRPE64_ACDS14310</name>
</gene>
<keyword evidence="4" id="KW-0997">Cell inner membrane</keyword>
<dbReference type="InterPro" id="IPR032807">
    <property type="entry name" value="GNVR"/>
</dbReference>
<keyword evidence="9" id="KW-0067">ATP-binding</keyword>
<evidence type="ECO:0000313" key="20">
    <source>
        <dbReference type="Proteomes" id="UP000013966"/>
    </source>
</evidence>
<dbReference type="Gene3D" id="3.40.50.300">
    <property type="entry name" value="P-loop containing nucleotide triphosphate hydrolases"/>
    <property type="match status" value="1"/>
</dbReference>
<evidence type="ECO:0000256" key="6">
    <source>
        <dbReference type="ARBA" id="ARBA00022692"/>
    </source>
</evidence>
<dbReference type="InterPro" id="IPR027417">
    <property type="entry name" value="P-loop_NTPase"/>
</dbReference>
<sequence>MLSYNMRPTLTPVPQRGDGVVDLWRSVVRHKTLLGAVTGTCCAAGVLYILLATPQYRAEALLRVQSKAGVAISALSDVSGSMAADGSASDESDVLTSRSVVSAAIAQTGAETVVETQSFFPVIGRWMATRHATDRELAPALFGLDQYAWGGERLTPGVFDVPKAALQMKFHVVAGEGGRWTLFDKNDTRLAEGRVGETVPFQVTTPDGQAPGELRIDTLRARPGVSFQITKYSQQMTFDNVLQRLRTSIPPRESSLRDPALIHLTYQAESPFEAQAMVNAIIKTYQQRDIERRAAQAQTSLDFLRQRLPALRADLERAEGRLNSFRTQTGTVDMQQQNVALIARMSSLEERQTTLQLALDAAQHRYRPDSEQYQAALTQLNQVKREIGDASKTAANLPTIQRQYVELARDVAVTTQLYTSVLTNAQQLEVAAASTPPGIAVVDWAVAPEKQSWPRQWIVLLGSIFGGLFVSTVSIYLIALHRRELRSPEEIDHFSQVPRLAVIARSTAQLRQDVRALTHNAAPAKLLAMTSPTDPSVEALRSLRSSVRAMLSGVPIANHPGFHGLHPMNPLNPMNPMALSHAMGNSFGNTAGNSFGNTMSVMNPGYVVEATDTNDGGGRVILFTGPTQGVGKSFVSSNFAYLLAETRASVLLIDADMRQGRLRHLVDGREGPGLAEVLAGTARVDDAIVPLGDGGLSMMDAGAEYPENPAELLTRPAFQEMMTMLRDIYDYIVIDSPPVLPVSDALSIAMQNCDLVLLVSRADRTGARQLEETLRRLENVGAKVGGHVFNGFAPGRYGAREEYGIRTSTR</sequence>
<keyword evidence="14" id="KW-0175">Coiled coil</keyword>
<dbReference type="HOGENOM" id="CLU_009912_0_1_4"/>
<keyword evidence="7" id="KW-0547">Nucleotide-binding</keyword>
<dbReference type="PANTHER" id="PTHR32309">
    <property type="entry name" value="TYROSINE-PROTEIN KINASE"/>
    <property type="match status" value="1"/>
</dbReference>
<comment type="subcellular location">
    <subcellularLocation>
        <location evidence="1">Cell inner membrane</location>
        <topology evidence="1">Multi-pass membrane protein</topology>
    </subcellularLocation>
</comment>
<comment type="catalytic activity">
    <reaction evidence="13">
        <text>L-tyrosyl-[protein] + ATP = O-phospho-L-tyrosyl-[protein] + ADP + H(+)</text>
        <dbReference type="Rhea" id="RHEA:10596"/>
        <dbReference type="Rhea" id="RHEA-COMP:10136"/>
        <dbReference type="Rhea" id="RHEA-COMP:20101"/>
        <dbReference type="ChEBI" id="CHEBI:15378"/>
        <dbReference type="ChEBI" id="CHEBI:30616"/>
        <dbReference type="ChEBI" id="CHEBI:46858"/>
        <dbReference type="ChEBI" id="CHEBI:61978"/>
        <dbReference type="ChEBI" id="CHEBI:456216"/>
    </reaction>
</comment>
<dbReference type="InterPro" id="IPR050445">
    <property type="entry name" value="Bact_polysacc_biosynth/exp"/>
</dbReference>